<sequence length="88" mass="9612">MSSPSTSVETTCTFCGGTKVQLKYVTRSYGKGSDLLVVERIPMWSCPSCGESYFTAQTMHEIERIKALRKSVAKPRSVAVAQFEAADA</sequence>
<evidence type="ECO:0000313" key="1">
    <source>
        <dbReference type="EMBL" id="NRF71016.1"/>
    </source>
</evidence>
<name>A0ABX2EQV8_9BURK</name>
<dbReference type="NCBIfam" id="TIGR03831">
    <property type="entry name" value="YgiT_finger"/>
    <property type="match status" value="1"/>
</dbReference>
<evidence type="ECO:0000313" key="2">
    <source>
        <dbReference type="Proteomes" id="UP000737171"/>
    </source>
</evidence>
<keyword evidence="2" id="KW-1185">Reference proteome</keyword>
<proteinExistence type="predicted"/>
<dbReference type="Gene3D" id="3.10.20.860">
    <property type="match status" value="1"/>
</dbReference>
<dbReference type="Proteomes" id="UP000737171">
    <property type="component" value="Unassembled WGS sequence"/>
</dbReference>
<accession>A0ABX2EQV8</accession>
<dbReference type="CDD" id="cd12870">
    <property type="entry name" value="MqsA"/>
    <property type="match status" value="1"/>
</dbReference>
<dbReference type="EMBL" id="JABRWJ010000010">
    <property type="protein sequence ID" value="NRF71016.1"/>
    <property type="molecule type" value="Genomic_DNA"/>
</dbReference>
<protein>
    <submittedName>
        <fullName evidence="1">Type II toxin-antitoxin system MqsA family antitoxin</fullName>
    </submittedName>
</protein>
<comment type="caution">
    <text evidence="1">The sequence shown here is derived from an EMBL/GenBank/DDBJ whole genome shotgun (WGS) entry which is preliminary data.</text>
</comment>
<reference evidence="1 2" key="1">
    <citation type="submission" date="2020-05" db="EMBL/GenBank/DDBJ databases">
        <title>Aquincola sp. isolate from soil.</title>
        <authorList>
            <person name="Han J."/>
            <person name="Kim D.-U."/>
        </authorList>
    </citation>
    <scope>NUCLEOTIDE SEQUENCE [LARGE SCALE GENOMIC DNA]</scope>
    <source>
        <strain evidence="1 2">S2</strain>
    </source>
</reference>
<dbReference type="InterPro" id="IPR022453">
    <property type="entry name" value="Znf_MqsA-type"/>
</dbReference>
<organism evidence="1 2">
    <name type="scientific">Pseudaquabacterium terrae</name>
    <dbReference type="NCBI Taxonomy" id="2732868"/>
    <lineage>
        <taxon>Bacteria</taxon>
        <taxon>Pseudomonadati</taxon>
        <taxon>Pseudomonadota</taxon>
        <taxon>Betaproteobacteria</taxon>
        <taxon>Burkholderiales</taxon>
        <taxon>Sphaerotilaceae</taxon>
        <taxon>Pseudaquabacterium</taxon>
    </lineage>
</organism>
<gene>
    <name evidence="1" type="ORF">HLB44_28830</name>
</gene>